<evidence type="ECO:0000313" key="1">
    <source>
        <dbReference type="EMBL" id="CAK68791.1"/>
    </source>
</evidence>
<keyword evidence="2" id="KW-1185">Reference proteome</keyword>
<dbReference type="InParanoid" id="A0CDC4"/>
<gene>
    <name evidence="1" type="ORF">GSPATT00007002001</name>
</gene>
<organism evidence="1 2">
    <name type="scientific">Paramecium tetraurelia</name>
    <dbReference type="NCBI Taxonomy" id="5888"/>
    <lineage>
        <taxon>Eukaryota</taxon>
        <taxon>Sar</taxon>
        <taxon>Alveolata</taxon>
        <taxon>Ciliophora</taxon>
        <taxon>Intramacronucleata</taxon>
        <taxon>Oligohymenophorea</taxon>
        <taxon>Peniculida</taxon>
        <taxon>Parameciidae</taxon>
        <taxon>Paramecium</taxon>
    </lineage>
</organism>
<evidence type="ECO:0000313" key="2">
    <source>
        <dbReference type="Proteomes" id="UP000000600"/>
    </source>
</evidence>
<accession>A0CDC4</accession>
<reference evidence="1 2" key="1">
    <citation type="journal article" date="2006" name="Nature">
        <title>Global trends of whole-genome duplications revealed by the ciliate Paramecium tetraurelia.</title>
        <authorList>
            <consortium name="Genoscope"/>
            <person name="Aury J.-M."/>
            <person name="Jaillon O."/>
            <person name="Duret L."/>
            <person name="Noel B."/>
            <person name="Jubin C."/>
            <person name="Porcel B.M."/>
            <person name="Segurens B."/>
            <person name="Daubin V."/>
            <person name="Anthouard V."/>
            <person name="Aiach N."/>
            <person name="Arnaiz O."/>
            <person name="Billaut A."/>
            <person name="Beisson J."/>
            <person name="Blanc I."/>
            <person name="Bouhouche K."/>
            <person name="Camara F."/>
            <person name="Duharcourt S."/>
            <person name="Guigo R."/>
            <person name="Gogendeau D."/>
            <person name="Katinka M."/>
            <person name="Keller A.-M."/>
            <person name="Kissmehl R."/>
            <person name="Klotz C."/>
            <person name="Koll F."/>
            <person name="Le Moue A."/>
            <person name="Lepere C."/>
            <person name="Malinsky S."/>
            <person name="Nowacki M."/>
            <person name="Nowak J.K."/>
            <person name="Plattner H."/>
            <person name="Poulain J."/>
            <person name="Ruiz F."/>
            <person name="Serrano V."/>
            <person name="Zagulski M."/>
            <person name="Dessen P."/>
            <person name="Betermier M."/>
            <person name="Weissenbach J."/>
            <person name="Scarpelli C."/>
            <person name="Schachter V."/>
            <person name="Sperling L."/>
            <person name="Meyer E."/>
            <person name="Cohen J."/>
            <person name="Wincker P."/>
        </authorList>
    </citation>
    <scope>NUCLEOTIDE SEQUENCE [LARGE SCALE GENOMIC DNA]</scope>
    <source>
        <strain evidence="1 2">Stock d4-2</strain>
    </source>
</reference>
<dbReference type="RefSeq" id="XP_001436188.1">
    <property type="nucleotide sequence ID" value="XM_001436151.1"/>
</dbReference>
<sequence length="229" mass="26924">MSLRRMRSGGVHADSEEDYLNKIGKMEKQQKRKTYVQETETFEGFIMNSQFTFDCFGGNPILKTTQQSHFILIMIDDFSLSPKRLFNMMENTDNCETMTQSTNDDSIVWSSQPMNYDCVVHNYTMGQVNHLFNLWIINTPVINYIFKCMNFYLLFPQSVIFNYLKPLSVQIMKGMLFLRKSLKKCKVLMIRSSNFIQKKMMKQYNLQSLIGIPKSQIDQQSLINLKNFD</sequence>
<name>A0CDC4_PARTE</name>
<dbReference type="EMBL" id="CT868063">
    <property type="protein sequence ID" value="CAK68791.1"/>
    <property type="molecule type" value="Genomic_DNA"/>
</dbReference>
<dbReference type="OMA" id="NDDSIVW"/>
<dbReference type="KEGG" id="ptm:GSPATT00007002001"/>
<dbReference type="HOGENOM" id="CLU_1211799_0_0_1"/>
<protein>
    <submittedName>
        <fullName evidence="1">Uncharacterized protein</fullName>
    </submittedName>
</protein>
<dbReference type="GeneID" id="5021973"/>
<proteinExistence type="predicted"/>
<dbReference type="Proteomes" id="UP000000600">
    <property type="component" value="Unassembled WGS sequence"/>
</dbReference>
<dbReference type="AlphaFoldDB" id="A0CDC4"/>